<evidence type="ECO:0000256" key="12">
    <source>
        <dbReference type="ARBA" id="ARBA00023145"/>
    </source>
</evidence>
<dbReference type="Gene3D" id="3.40.390.10">
    <property type="entry name" value="Collagenase (Catalytic Domain)"/>
    <property type="match status" value="1"/>
</dbReference>
<dbReference type="InterPro" id="IPR001384">
    <property type="entry name" value="Peptidase_M35"/>
</dbReference>
<dbReference type="SMART" id="SM01351">
    <property type="entry name" value="Aspzincin_M35"/>
    <property type="match status" value="1"/>
</dbReference>
<keyword evidence="4 15" id="KW-0964">Secreted</keyword>
<feature type="binding site" evidence="14">
    <location>
        <position position="304"/>
    </location>
    <ligand>
        <name>Zn(2+)</name>
        <dbReference type="ChEBI" id="CHEBI:29105"/>
        <note>catalytic</note>
    </ligand>
</feature>
<dbReference type="InterPro" id="IPR029463">
    <property type="entry name" value="Lys_MEP"/>
</dbReference>
<comment type="catalytic activity">
    <reaction evidence="1 15">
        <text>Preferential cleavage of bonds with hydrophobic residues in P1'. Also 3-Asn-|-Gln-4 and 8-Gly-|-Ser-9 bonds in insulin B chain.</text>
        <dbReference type="EC" id="3.4.24.39"/>
    </reaction>
</comment>
<dbReference type="PANTHER" id="PTHR37016:SF2">
    <property type="entry name" value="NEUTRAL PROTEASE 2 HOMOLOG SNOG_02177"/>
    <property type="match status" value="1"/>
</dbReference>
<proteinExistence type="inferred from homology"/>
<feature type="domain" description="Lysine-specific metallo-endopeptidase" evidence="17">
    <location>
        <begin position="201"/>
        <end position="342"/>
    </location>
</feature>
<evidence type="ECO:0000256" key="9">
    <source>
        <dbReference type="ARBA" id="ARBA00022801"/>
    </source>
</evidence>
<evidence type="ECO:0000313" key="19">
    <source>
        <dbReference type="Proteomes" id="UP001055219"/>
    </source>
</evidence>
<keyword evidence="8 16" id="KW-0732">Signal</keyword>
<protein>
    <recommendedName>
        <fullName evidence="15">Neutral protease 2</fullName>
        <ecNumber evidence="15">3.4.24.39</ecNumber>
    </recommendedName>
    <alternativeName>
        <fullName evidence="15">Deuterolysin</fullName>
    </alternativeName>
</protein>
<dbReference type="GO" id="GO:0004222">
    <property type="term" value="F:metalloendopeptidase activity"/>
    <property type="evidence" value="ECO:0007669"/>
    <property type="project" value="InterPro"/>
</dbReference>
<comment type="cofactor">
    <cofactor evidence="14 15">
        <name>Zn(2+)</name>
        <dbReference type="ChEBI" id="CHEBI:29105"/>
    </cofactor>
    <text evidence="14 15">Binds 1 zinc ion per subunit.</text>
</comment>
<evidence type="ECO:0000256" key="11">
    <source>
        <dbReference type="ARBA" id="ARBA00023049"/>
    </source>
</evidence>
<dbReference type="PRINTS" id="PR00768">
    <property type="entry name" value="DEUTEROLYSIN"/>
</dbReference>
<evidence type="ECO:0000256" key="2">
    <source>
        <dbReference type="ARBA" id="ARBA00004613"/>
    </source>
</evidence>
<feature type="chain" id="PRO_5040149532" description="Neutral protease 2" evidence="16">
    <location>
        <begin position="16"/>
        <end position="348"/>
    </location>
</feature>
<dbReference type="AlphaFoldDB" id="A0A9P9XX57"/>
<feature type="binding site" evidence="14">
    <location>
        <position position="313"/>
    </location>
    <ligand>
        <name>Zn(2+)</name>
        <dbReference type="ChEBI" id="CHEBI:29105"/>
        <note>catalytic</note>
    </ligand>
</feature>
<name>A0A9P9XX57_9HYPO</name>
<evidence type="ECO:0000256" key="13">
    <source>
        <dbReference type="PIRSR" id="PIRSR601384-1"/>
    </source>
</evidence>
<gene>
    <name evidence="18" type="ORF">J7T54_001003</name>
</gene>
<keyword evidence="7 14" id="KW-0479">Metal-binding</keyword>
<dbReference type="InterPro" id="IPR024079">
    <property type="entry name" value="MetalloPept_cat_dom_sf"/>
</dbReference>
<feature type="signal peptide" evidence="16">
    <location>
        <begin position="1"/>
        <end position="15"/>
    </location>
</feature>
<dbReference type="EC" id="3.4.24.39" evidence="15"/>
<dbReference type="CDD" id="cd11008">
    <property type="entry name" value="M35_deuterolysin_like"/>
    <property type="match status" value="1"/>
</dbReference>
<dbReference type="OrthoDB" id="412874at2759"/>
<evidence type="ECO:0000256" key="14">
    <source>
        <dbReference type="PIRSR" id="PIRSR601384-2"/>
    </source>
</evidence>
<keyword evidence="11 15" id="KW-0482">Metalloprotease</keyword>
<evidence type="ECO:0000256" key="1">
    <source>
        <dbReference type="ARBA" id="ARBA00001187"/>
    </source>
</evidence>
<keyword evidence="9 15" id="KW-0378">Hydrolase</keyword>
<comment type="subcellular location">
    <subcellularLocation>
        <location evidence="2 15">Secreted</location>
    </subcellularLocation>
</comment>
<evidence type="ECO:0000256" key="6">
    <source>
        <dbReference type="ARBA" id="ARBA00022685"/>
    </source>
</evidence>
<organism evidence="18 19">
    <name type="scientific">Emericellopsis cladophorae</name>
    <dbReference type="NCBI Taxonomy" id="2686198"/>
    <lineage>
        <taxon>Eukaryota</taxon>
        <taxon>Fungi</taxon>
        <taxon>Dikarya</taxon>
        <taxon>Ascomycota</taxon>
        <taxon>Pezizomycotina</taxon>
        <taxon>Sordariomycetes</taxon>
        <taxon>Hypocreomycetidae</taxon>
        <taxon>Hypocreales</taxon>
        <taxon>Bionectriaceae</taxon>
        <taxon>Emericellopsis</taxon>
    </lineage>
</organism>
<evidence type="ECO:0000256" key="15">
    <source>
        <dbReference type="RuleBase" id="RU361126"/>
    </source>
</evidence>
<keyword evidence="19" id="KW-1185">Reference proteome</keyword>
<reference evidence="18" key="2">
    <citation type="submission" date="2022-07" db="EMBL/GenBank/DDBJ databases">
        <authorList>
            <person name="Goncalves M.F.M."/>
            <person name="Hilario S."/>
            <person name="Van De Peer Y."/>
            <person name="Esteves A.C."/>
            <person name="Alves A."/>
        </authorList>
    </citation>
    <scope>NUCLEOTIDE SEQUENCE</scope>
    <source>
        <strain evidence="18">MUM 19.33</strain>
    </source>
</reference>
<evidence type="ECO:0000313" key="18">
    <source>
        <dbReference type="EMBL" id="KAI6779273.1"/>
    </source>
</evidence>
<keyword evidence="10 14" id="KW-0862">Zinc</keyword>
<keyword evidence="5 15" id="KW-0645">Protease</keyword>
<dbReference type="InterPro" id="IPR050414">
    <property type="entry name" value="Fungal_M35_metalloproteases"/>
</dbReference>
<dbReference type="GO" id="GO:0046872">
    <property type="term" value="F:metal ion binding"/>
    <property type="evidence" value="ECO:0007669"/>
    <property type="project" value="UniProtKB-KW"/>
</dbReference>
<feature type="active site" evidence="13">
    <location>
        <position position="301"/>
    </location>
</feature>
<dbReference type="GO" id="GO:0006508">
    <property type="term" value="P:proteolysis"/>
    <property type="evidence" value="ECO:0007669"/>
    <property type="project" value="UniProtKB-KW"/>
</dbReference>
<evidence type="ECO:0000256" key="3">
    <source>
        <dbReference type="ARBA" id="ARBA00010279"/>
    </source>
</evidence>
<keyword evidence="12" id="KW-0865">Zymogen</keyword>
<comment type="caution">
    <text evidence="18">The sequence shown here is derived from an EMBL/GenBank/DDBJ whole genome shotgun (WGS) entry which is preliminary data.</text>
</comment>
<dbReference type="RefSeq" id="XP_051360129.1">
    <property type="nucleotide sequence ID" value="XM_051508788.1"/>
</dbReference>
<comment type="function">
    <text evidence="15">Secreted metalloproteinase that allows assimilation of proteinaceous substrates. Shows high activities on basic nuclear substrates such as histone and protamine.</text>
</comment>
<evidence type="ECO:0000256" key="10">
    <source>
        <dbReference type="ARBA" id="ARBA00022833"/>
    </source>
</evidence>
<feature type="binding site" evidence="14">
    <location>
        <position position="300"/>
    </location>
    <ligand>
        <name>Zn(2+)</name>
        <dbReference type="ChEBI" id="CHEBI:29105"/>
        <note>catalytic</note>
    </ligand>
</feature>
<dbReference type="GeneID" id="75827522"/>
<dbReference type="Gene3D" id="2.60.40.2970">
    <property type="match status" value="1"/>
</dbReference>
<comment type="similarity">
    <text evidence="3 15">Belongs to the peptidase M35 family.</text>
</comment>
<reference evidence="18" key="1">
    <citation type="journal article" date="2021" name="J Fungi (Basel)">
        <title>Genomic and Metabolomic Analyses of the Marine Fungus Emericellopsis cladophorae: Insights into Saltwater Adaptability Mechanisms and Its Biosynthetic Potential.</title>
        <authorList>
            <person name="Goncalves M.F.M."/>
            <person name="Hilario S."/>
            <person name="Van de Peer Y."/>
            <person name="Esteves A.C."/>
            <person name="Alves A."/>
        </authorList>
    </citation>
    <scope>NUCLEOTIDE SEQUENCE</scope>
    <source>
        <strain evidence="18">MUM 19.33</strain>
    </source>
</reference>
<dbReference type="GO" id="GO:0005576">
    <property type="term" value="C:extracellular region"/>
    <property type="evidence" value="ECO:0007669"/>
    <property type="project" value="UniProtKB-SubCell"/>
</dbReference>
<evidence type="ECO:0000259" key="17">
    <source>
        <dbReference type="SMART" id="SM01351"/>
    </source>
</evidence>
<dbReference type="Proteomes" id="UP001055219">
    <property type="component" value="Unassembled WGS sequence"/>
</dbReference>
<evidence type="ECO:0000256" key="4">
    <source>
        <dbReference type="ARBA" id="ARBA00022525"/>
    </source>
</evidence>
<sequence length="348" mass="36725">MKFFAALAMAAMAVAAPTEKRAPTPLDVKLELVGNSEVKATVTNNGKNNLKLFSTGTFLDDAPVEKVSVLSGDKPVSFDGVKLLVATENLEEDAFTRLDSGESLEVTFDIAEYHDLSAGGAFKISSEGAFSFAEADSTELVGSVPFTANTVEAEVDGASAAAIHTAFVNEKRTRVQSDCSGTRLSQTRSGLSGCASWAAQAQSVAQSGSATKMNEYFKSSTSTTRSTVAGVFSRIRSECSSTSSGVSTFYCTDFYGVCGGGVIAYTVPSLSAMAYCPLHFSLPVGPTSCYGNNQIGTVLHEVTHLRQIAGTEDFGGYGYNFVRSLSSSQNLRHADTYTLFAQSINRGC</sequence>
<evidence type="ECO:0000256" key="16">
    <source>
        <dbReference type="SAM" id="SignalP"/>
    </source>
</evidence>
<dbReference type="Pfam" id="PF02102">
    <property type="entry name" value="Peptidase_M35"/>
    <property type="match status" value="1"/>
</dbReference>
<keyword evidence="6 15" id="KW-0165">Cleavage on pair of basic residues</keyword>
<dbReference type="SUPFAM" id="SSF55486">
    <property type="entry name" value="Metalloproteases ('zincins'), catalytic domain"/>
    <property type="match status" value="1"/>
</dbReference>
<accession>A0A9P9XX57</accession>
<dbReference type="EMBL" id="JAGIXG020000049">
    <property type="protein sequence ID" value="KAI6779273.1"/>
    <property type="molecule type" value="Genomic_DNA"/>
</dbReference>
<dbReference type="PANTHER" id="PTHR37016">
    <property type="match status" value="1"/>
</dbReference>
<evidence type="ECO:0000256" key="5">
    <source>
        <dbReference type="ARBA" id="ARBA00022670"/>
    </source>
</evidence>
<evidence type="ECO:0000256" key="8">
    <source>
        <dbReference type="ARBA" id="ARBA00022729"/>
    </source>
</evidence>
<evidence type="ECO:0000256" key="7">
    <source>
        <dbReference type="ARBA" id="ARBA00022723"/>
    </source>
</evidence>